<keyword evidence="7" id="KW-1185">Reference proteome</keyword>
<dbReference type="SUPFAM" id="SSF52540">
    <property type="entry name" value="P-loop containing nucleoside triphosphate hydrolases"/>
    <property type="match status" value="1"/>
</dbReference>
<gene>
    <name evidence="6" type="ORF">HNR21_002348</name>
</gene>
<dbReference type="Gene3D" id="3.40.50.300">
    <property type="entry name" value="P-loop containing nucleotide triphosphate hydrolases"/>
    <property type="match status" value="1"/>
</dbReference>
<keyword evidence="2 3" id="KW-0067">ATP-binding</keyword>
<keyword evidence="1 3" id="KW-0547">Nucleotide-binding</keyword>
<dbReference type="InterPro" id="IPR027417">
    <property type="entry name" value="P-loop_NTPase"/>
</dbReference>
<accession>A0A7W3R8A3</accession>
<feature type="domain" description="FtsK" evidence="5">
    <location>
        <begin position="358"/>
        <end position="562"/>
    </location>
</feature>
<evidence type="ECO:0000313" key="7">
    <source>
        <dbReference type="Proteomes" id="UP000539313"/>
    </source>
</evidence>
<dbReference type="InterPro" id="IPR002543">
    <property type="entry name" value="FtsK_dom"/>
</dbReference>
<dbReference type="EMBL" id="JACJII010000001">
    <property type="protein sequence ID" value="MBA9003466.1"/>
    <property type="molecule type" value="Genomic_DNA"/>
</dbReference>
<sequence>MTTNEPMGEVINLPVRPDPAPPATAAAGADGGARPPFPPAPATSDPDGADHDAGEVLEGTVLVDQPDTGRPDIRARMLADTGQRRPIIAPWLRDRDEARATARWAVGYAGHVAGYHAARVPLYGLRLALRSPRGLWRVLIGTWRWTCDAEAMPLRMHAADRKDADTYLKLLRERDDRVRWRRIVAGAGLAGTGLAASAVMAADGLTQAGVLAGLVAVLGWIGTPQDKRILDTAVVSTKAPKITSEIVVRALASLGIAEINKAVAATGGKDWFPAPITRDGPGWRVELDLPYGVTANDIMERRAKLASGLRRPLGCVWPEPGEEDEHAGRLVLWVGDRPMSKTKQPAWPLAKVGKADLFQPAPFGTDQRGRFVEVTLMFVSVIIGAIPRMGKTFILRLLLLIAGLDVRAELHVYDLKGTGDLSPLAPVAHAYRAGDEDEDIAYALADLRALRTELRRRTKVIRNLPKDRCPENKVTPELASDKALGLHPIVVGVDECQVWFEHPKHGAEFEEICTDLVKRGPAVGIVLILATQRPDAKSLPKPISANAGMRICLKVMDHDANDMVLGTSAHKTGIKATMFSLSDKGICYLRGEGDHPRIVRSMYIDAPTAETIAHRARAMRKATGYLTGYAAGTDHTPDTGDEATILADILAVTTDTEDKIWSHVLVDRLADLRPAVYGPWADLPPNTSETDAKTAKATALANALKPYGIRTVQVNRTGPNGERENSRGIVREHIAAALDKTQNAGR</sequence>
<feature type="region of interest" description="Disordered" evidence="4">
    <location>
        <begin position="1"/>
        <end position="53"/>
    </location>
</feature>
<dbReference type="PANTHER" id="PTHR22683:SF41">
    <property type="entry name" value="DNA TRANSLOCASE FTSK"/>
    <property type="match status" value="1"/>
</dbReference>
<proteinExistence type="predicted"/>
<evidence type="ECO:0000313" key="6">
    <source>
        <dbReference type="EMBL" id="MBA9003466.1"/>
    </source>
</evidence>
<dbReference type="InterPro" id="IPR050206">
    <property type="entry name" value="FtsK/SpoIIIE/SftA"/>
</dbReference>
<protein>
    <submittedName>
        <fullName evidence="6">S-DNA-T family DNA segregation ATPase FtsK/SpoIIIE</fullName>
    </submittedName>
</protein>
<reference evidence="6 7" key="1">
    <citation type="submission" date="2020-08" db="EMBL/GenBank/DDBJ databases">
        <title>Sequencing the genomes of 1000 actinobacteria strains.</title>
        <authorList>
            <person name="Klenk H.-P."/>
        </authorList>
    </citation>
    <scope>NUCLEOTIDE SEQUENCE [LARGE SCALE GENOMIC DNA]</scope>
    <source>
        <strain evidence="6 7">DSM 45823</strain>
    </source>
</reference>
<dbReference type="RefSeq" id="WP_182705208.1">
    <property type="nucleotide sequence ID" value="NZ_JACJII010000001.1"/>
</dbReference>
<dbReference type="AlphaFoldDB" id="A0A7W3R8A3"/>
<dbReference type="GO" id="GO:0003677">
    <property type="term" value="F:DNA binding"/>
    <property type="evidence" value="ECO:0007669"/>
    <property type="project" value="InterPro"/>
</dbReference>
<dbReference type="PANTHER" id="PTHR22683">
    <property type="entry name" value="SPORULATION PROTEIN RELATED"/>
    <property type="match status" value="1"/>
</dbReference>
<organism evidence="6 7">
    <name type="scientific">Thermomonospora cellulosilytica</name>
    <dbReference type="NCBI Taxonomy" id="1411118"/>
    <lineage>
        <taxon>Bacteria</taxon>
        <taxon>Bacillati</taxon>
        <taxon>Actinomycetota</taxon>
        <taxon>Actinomycetes</taxon>
        <taxon>Streptosporangiales</taxon>
        <taxon>Thermomonosporaceae</taxon>
        <taxon>Thermomonospora</taxon>
    </lineage>
</organism>
<name>A0A7W3R8A3_9ACTN</name>
<dbReference type="Proteomes" id="UP000539313">
    <property type="component" value="Unassembled WGS sequence"/>
</dbReference>
<evidence type="ECO:0000256" key="2">
    <source>
        <dbReference type="ARBA" id="ARBA00022840"/>
    </source>
</evidence>
<evidence type="ECO:0000256" key="4">
    <source>
        <dbReference type="SAM" id="MobiDB-lite"/>
    </source>
</evidence>
<evidence type="ECO:0000256" key="1">
    <source>
        <dbReference type="ARBA" id="ARBA00022741"/>
    </source>
</evidence>
<feature type="binding site" evidence="3">
    <location>
        <begin position="385"/>
        <end position="392"/>
    </location>
    <ligand>
        <name>ATP</name>
        <dbReference type="ChEBI" id="CHEBI:30616"/>
    </ligand>
</feature>
<evidence type="ECO:0000256" key="3">
    <source>
        <dbReference type="PROSITE-ProRule" id="PRU00289"/>
    </source>
</evidence>
<feature type="compositionally biased region" description="Low complexity" evidence="4">
    <location>
        <begin position="23"/>
        <end position="34"/>
    </location>
</feature>
<evidence type="ECO:0000259" key="5">
    <source>
        <dbReference type="PROSITE" id="PS50901"/>
    </source>
</evidence>
<dbReference type="PROSITE" id="PS50901">
    <property type="entry name" value="FTSK"/>
    <property type="match status" value="1"/>
</dbReference>
<dbReference type="GO" id="GO:0005524">
    <property type="term" value="F:ATP binding"/>
    <property type="evidence" value="ECO:0007669"/>
    <property type="project" value="UniProtKB-UniRule"/>
</dbReference>
<comment type="caution">
    <text evidence="6">The sequence shown here is derived from an EMBL/GenBank/DDBJ whole genome shotgun (WGS) entry which is preliminary data.</text>
</comment>